<comment type="caution">
    <text evidence="2">The sequence shown here is derived from an EMBL/GenBank/DDBJ whole genome shotgun (WGS) entry which is preliminary data.</text>
</comment>
<dbReference type="PANTHER" id="PTHR35400:SF3">
    <property type="entry name" value="SLL1072 PROTEIN"/>
    <property type="match status" value="1"/>
</dbReference>
<reference evidence="3" key="1">
    <citation type="submission" date="2020-12" db="EMBL/GenBank/DDBJ databases">
        <title>Hymenobacter sp.</title>
        <authorList>
            <person name="Kim M.K."/>
        </authorList>
    </citation>
    <scope>NUCLEOTIDE SEQUENCE [LARGE SCALE GENOMIC DNA]</scope>
    <source>
        <strain evidence="3">BT553</strain>
    </source>
</reference>
<name>A0ABS0XR20_9SPHN</name>
<evidence type="ECO:0000259" key="1">
    <source>
        <dbReference type="Pfam" id="PF05685"/>
    </source>
</evidence>
<keyword evidence="2" id="KW-0255">Endonuclease</keyword>
<dbReference type="InterPro" id="IPR008538">
    <property type="entry name" value="Uma2"/>
</dbReference>
<keyword evidence="2" id="KW-0540">Nuclease</keyword>
<dbReference type="InterPro" id="IPR011335">
    <property type="entry name" value="Restrct_endonuc-II-like"/>
</dbReference>
<evidence type="ECO:0000313" key="2">
    <source>
        <dbReference type="EMBL" id="MBJ6122483.1"/>
    </source>
</evidence>
<gene>
    <name evidence="2" type="ORF">JAO74_11850</name>
</gene>
<dbReference type="GO" id="GO:0004519">
    <property type="term" value="F:endonuclease activity"/>
    <property type="evidence" value="ECO:0007669"/>
    <property type="project" value="UniProtKB-KW"/>
</dbReference>
<proteinExistence type="predicted"/>
<accession>A0ABS0XR20</accession>
<keyword evidence="3" id="KW-1185">Reference proteome</keyword>
<feature type="domain" description="Putative restriction endonuclease" evidence="1">
    <location>
        <begin position="25"/>
        <end position="178"/>
    </location>
</feature>
<dbReference type="Gene3D" id="3.90.1570.10">
    <property type="entry name" value="tt1808, chain A"/>
    <property type="match status" value="1"/>
</dbReference>
<organism evidence="2 3">
    <name type="scientific">Sphingomonas mollis</name>
    <dbReference type="NCBI Taxonomy" id="2795726"/>
    <lineage>
        <taxon>Bacteria</taxon>
        <taxon>Pseudomonadati</taxon>
        <taxon>Pseudomonadota</taxon>
        <taxon>Alphaproteobacteria</taxon>
        <taxon>Sphingomonadales</taxon>
        <taxon>Sphingomonadaceae</taxon>
        <taxon>Sphingomonas</taxon>
    </lineage>
</organism>
<protein>
    <submittedName>
        <fullName evidence="2">Uma2 family endonuclease</fullName>
    </submittedName>
</protein>
<dbReference type="PANTHER" id="PTHR35400">
    <property type="entry name" value="SLR1083 PROTEIN"/>
    <property type="match status" value="1"/>
</dbReference>
<dbReference type="SUPFAM" id="SSF52980">
    <property type="entry name" value="Restriction endonuclease-like"/>
    <property type="match status" value="1"/>
</dbReference>
<dbReference type="Pfam" id="PF05685">
    <property type="entry name" value="Uma2"/>
    <property type="match status" value="1"/>
</dbReference>
<dbReference type="InterPro" id="IPR012296">
    <property type="entry name" value="Nuclease_put_TT1808"/>
</dbReference>
<dbReference type="Proteomes" id="UP000640426">
    <property type="component" value="Unassembled WGS sequence"/>
</dbReference>
<evidence type="ECO:0000313" key="3">
    <source>
        <dbReference type="Proteomes" id="UP000640426"/>
    </source>
</evidence>
<dbReference type="EMBL" id="JAELXS010000006">
    <property type="protein sequence ID" value="MBJ6122483.1"/>
    <property type="molecule type" value="Genomic_DNA"/>
</dbReference>
<dbReference type="RefSeq" id="WP_199038155.1">
    <property type="nucleotide sequence ID" value="NZ_JAELXS010000006.1"/>
</dbReference>
<dbReference type="CDD" id="cd06260">
    <property type="entry name" value="DUF820-like"/>
    <property type="match status" value="1"/>
</dbReference>
<keyword evidence="2" id="KW-0378">Hydrolase</keyword>
<sequence>MNRPATTLSATPFDTSFTARFTTAEFLRMMESGAFDDMKMELVQGELERMNPPHNAHAGRQARIVIRLAKVVSEELIRGEVGLDLGDDTVMACDAAILDRPVGDIGLLHADDVALVIEIAESTIVRDLGLKRLAYARAGIAAYWVIDGERSVVHVFGEPVAGDYALVGTIRFGEPIAVPGTDATIVID</sequence>